<dbReference type="SUPFAM" id="SSF52540">
    <property type="entry name" value="P-loop containing nucleoside triphosphate hydrolases"/>
    <property type="match status" value="1"/>
</dbReference>
<keyword evidence="9" id="KW-1185">Reference proteome</keyword>
<evidence type="ECO:0000256" key="6">
    <source>
        <dbReference type="ARBA" id="ARBA00049117"/>
    </source>
</evidence>
<dbReference type="InterPro" id="IPR051316">
    <property type="entry name" value="Zinc-reg_GTPase_activator"/>
</dbReference>
<dbReference type="InterPro" id="IPR027417">
    <property type="entry name" value="P-loop_NTPase"/>
</dbReference>
<dbReference type="Gene3D" id="3.40.50.300">
    <property type="entry name" value="P-loop containing nucleotide triphosphate hydrolases"/>
    <property type="match status" value="1"/>
</dbReference>
<proteinExistence type="inferred from homology"/>
<dbReference type="GO" id="GO:0005737">
    <property type="term" value="C:cytoplasm"/>
    <property type="evidence" value="ECO:0007669"/>
    <property type="project" value="TreeGrafter"/>
</dbReference>
<dbReference type="SUPFAM" id="SSF90002">
    <property type="entry name" value="Hypothetical protein YjiA, C-terminal domain"/>
    <property type="match status" value="1"/>
</dbReference>
<evidence type="ECO:0000313" key="8">
    <source>
        <dbReference type="EMBL" id="MCB8882586.1"/>
    </source>
</evidence>
<evidence type="ECO:0000256" key="2">
    <source>
        <dbReference type="ARBA" id="ARBA00022801"/>
    </source>
</evidence>
<dbReference type="InterPro" id="IPR011629">
    <property type="entry name" value="CobW-like_C"/>
</dbReference>
<protein>
    <submittedName>
        <fullName evidence="8">GTP-binding protein</fullName>
    </submittedName>
</protein>
<feature type="domain" description="CobW C-terminal" evidence="7">
    <location>
        <begin position="227"/>
        <end position="322"/>
    </location>
</feature>
<comment type="function">
    <text evidence="5">Zinc chaperone that directly transfers zinc cofactor to target proteins, thereby activating them. Zinc is transferred from the CXCC motif in the GTPase domain to the zinc binding site in target proteins in a process requiring GTP hydrolysis.</text>
</comment>
<keyword evidence="3" id="KW-0143">Chaperone</keyword>
<dbReference type="PANTHER" id="PTHR13748:SF62">
    <property type="entry name" value="COBW DOMAIN-CONTAINING PROTEIN"/>
    <property type="match status" value="1"/>
</dbReference>
<dbReference type="SMART" id="SM00833">
    <property type="entry name" value="CobW_C"/>
    <property type="match status" value="1"/>
</dbReference>
<dbReference type="InterPro" id="IPR036627">
    <property type="entry name" value="CobW-likC_sf"/>
</dbReference>
<comment type="catalytic activity">
    <reaction evidence="6">
        <text>GTP + H2O = GDP + phosphate + H(+)</text>
        <dbReference type="Rhea" id="RHEA:19669"/>
        <dbReference type="ChEBI" id="CHEBI:15377"/>
        <dbReference type="ChEBI" id="CHEBI:15378"/>
        <dbReference type="ChEBI" id="CHEBI:37565"/>
        <dbReference type="ChEBI" id="CHEBI:43474"/>
        <dbReference type="ChEBI" id="CHEBI:58189"/>
    </reaction>
    <physiologicalReaction direction="left-to-right" evidence="6">
        <dbReference type="Rhea" id="RHEA:19670"/>
    </physiologicalReaction>
</comment>
<evidence type="ECO:0000256" key="4">
    <source>
        <dbReference type="ARBA" id="ARBA00034320"/>
    </source>
</evidence>
<dbReference type="InterPro" id="IPR003495">
    <property type="entry name" value="CobW/HypB/UreG_nucleotide-bd"/>
</dbReference>
<dbReference type="GO" id="GO:0000166">
    <property type="term" value="F:nucleotide binding"/>
    <property type="evidence" value="ECO:0007669"/>
    <property type="project" value="UniProtKB-KW"/>
</dbReference>
<dbReference type="Pfam" id="PF07683">
    <property type="entry name" value="CobW_C"/>
    <property type="match status" value="1"/>
</dbReference>
<dbReference type="Gene3D" id="3.30.1220.10">
    <property type="entry name" value="CobW-like, C-terminal domain"/>
    <property type="match status" value="1"/>
</dbReference>
<evidence type="ECO:0000256" key="1">
    <source>
        <dbReference type="ARBA" id="ARBA00022741"/>
    </source>
</evidence>
<evidence type="ECO:0000313" key="9">
    <source>
        <dbReference type="Proteomes" id="UP000721844"/>
    </source>
</evidence>
<evidence type="ECO:0000259" key="7">
    <source>
        <dbReference type="SMART" id="SM00833"/>
    </source>
</evidence>
<organism evidence="8 9">
    <name type="scientific">Acidisoma cellulosilyticum</name>
    <dbReference type="NCBI Taxonomy" id="2802395"/>
    <lineage>
        <taxon>Bacteria</taxon>
        <taxon>Pseudomonadati</taxon>
        <taxon>Pseudomonadota</taxon>
        <taxon>Alphaproteobacteria</taxon>
        <taxon>Acetobacterales</taxon>
        <taxon>Acidocellaceae</taxon>
        <taxon>Acidisoma</taxon>
    </lineage>
</organism>
<dbReference type="Proteomes" id="UP000721844">
    <property type="component" value="Unassembled WGS sequence"/>
</dbReference>
<keyword evidence="1" id="KW-0547">Nucleotide-binding</keyword>
<sequence length="335" mass="35853">MAADGKTPVTVLTGFLGSGKTSLLRLVLAEPDFADTAVIINEAGEMALDHLLVEAVDEQVVEMPSGCLCCVRRLDIVTTVRSLIDRRDRGELRSFSRIVIETSGLADPAPILYTLAADPMLGHVLSFRAVVTLVDAVAGEGTLQRHPEAASQVAVADRILVTKSDLLAPAASLFAMLDGLNAWAERISLPGDDDLGELLFGAVPAVATRSRFTAQAVQPQAAHTVGITTLSLVLTQPLTRLDLAKSLGRLASDRGEDLLRVKGLVAFADRPGHVAVIHAVQHTIYRPEWLQNWPGDDRRNRLVFVVRDIAPEVIMGHFAVGGPVHWTPDLIGAAA</sequence>
<reference evidence="8 9" key="1">
    <citation type="journal article" date="2021" name="Microorganisms">
        <title>Acidisoma silvae sp. nov. and Acidisomacellulosilytica sp. nov., Two Acidophilic Bacteria Isolated from Decaying Wood, Hydrolyzing Cellulose and Producing Poly-3-hydroxybutyrate.</title>
        <authorList>
            <person name="Mieszkin S."/>
            <person name="Pouder E."/>
            <person name="Uroz S."/>
            <person name="Simon-Colin C."/>
            <person name="Alain K."/>
        </authorList>
    </citation>
    <scope>NUCLEOTIDE SEQUENCE [LARGE SCALE GENOMIC DNA]</scope>
    <source>
        <strain evidence="8 9">HW T5.17</strain>
    </source>
</reference>
<dbReference type="CDD" id="cd03112">
    <property type="entry name" value="CobW-like"/>
    <property type="match status" value="1"/>
</dbReference>
<dbReference type="Pfam" id="PF02492">
    <property type="entry name" value="cobW"/>
    <property type="match status" value="1"/>
</dbReference>
<dbReference type="EMBL" id="JAESVA010000008">
    <property type="protein sequence ID" value="MCB8882586.1"/>
    <property type="molecule type" value="Genomic_DNA"/>
</dbReference>
<dbReference type="AlphaFoldDB" id="A0A964E5J5"/>
<comment type="caution">
    <text evidence="8">The sequence shown here is derived from an EMBL/GenBank/DDBJ whole genome shotgun (WGS) entry which is preliminary data.</text>
</comment>
<comment type="similarity">
    <text evidence="4">Belongs to the SIMIBI class G3E GTPase family. ZNG1 subfamily.</text>
</comment>
<gene>
    <name evidence="8" type="ORF">ACELLULO517_20235</name>
</gene>
<dbReference type="RefSeq" id="WP_227309249.1">
    <property type="nucleotide sequence ID" value="NZ_JAESVA010000008.1"/>
</dbReference>
<dbReference type="GO" id="GO:0016787">
    <property type="term" value="F:hydrolase activity"/>
    <property type="evidence" value="ECO:0007669"/>
    <property type="project" value="UniProtKB-KW"/>
</dbReference>
<dbReference type="PANTHER" id="PTHR13748">
    <property type="entry name" value="COBW-RELATED"/>
    <property type="match status" value="1"/>
</dbReference>
<keyword evidence="2" id="KW-0378">Hydrolase</keyword>
<name>A0A964E5J5_9PROT</name>
<evidence type="ECO:0000256" key="5">
    <source>
        <dbReference type="ARBA" id="ARBA00045658"/>
    </source>
</evidence>
<accession>A0A964E5J5</accession>
<evidence type="ECO:0000256" key="3">
    <source>
        <dbReference type="ARBA" id="ARBA00023186"/>
    </source>
</evidence>